<dbReference type="FunFam" id="1.10.8.60:FF:000002">
    <property type="entry name" value="ATP-dependent Clp protease ATP-binding subunit ClpX"/>
    <property type="match status" value="1"/>
</dbReference>
<dbReference type="SUPFAM" id="SSF52540">
    <property type="entry name" value="P-loop containing nucleoside triphosphate hydrolases"/>
    <property type="match status" value="1"/>
</dbReference>
<comment type="caution">
    <text evidence="9">The sequence shown here is derived from an EMBL/GenBank/DDBJ whole genome shotgun (WGS) entry which is preliminary data.</text>
</comment>
<dbReference type="GO" id="GO:0046983">
    <property type="term" value="F:protein dimerization activity"/>
    <property type="evidence" value="ECO:0007669"/>
    <property type="project" value="UniProtKB-UniRule"/>
</dbReference>
<feature type="binding site" evidence="6 7">
    <location>
        <position position="17"/>
    </location>
    <ligand>
        <name>Zn(2+)</name>
        <dbReference type="ChEBI" id="CHEBI:29105"/>
    </ligand>
</feature>
<dbReference type="InterPro" id="IPR038366">
    <property type="entry name" value="Znf_CppX_C4_sf"/>
</dbReference>
<keyword evidence="10" id="KW-1185">Reference proteome</keyword>
<evidence type="ECO:0000256" key="5">
    <source>
        <dbReference type="ARBA" id="ARBA00023186"/>
    </source>
</evidence>
<dbReference type="FunFam" id="3.40.50.300:FF:000005">
    <property type="entry name" value="ATP-dependent Clp protease ATP-binding subunit ClpX"/>
    <property type="match status" value="1"/>
</dbReference>
<dbReference type="Pfam" id="PF10431">
    <property type="entry name" value="ClpB_D2-small"/>
    <property type="match status" value="1"/>
</dbReference>
<comment type="function">
    <text evidence="6">ATP-dependent specificity component of the Clp protease. It directs the protease to specific substrates. Can perform chaperone functions in the absence of ClpP.</text>
</comment>
<dbReference type="NCBIfam" id="TIGR00382">
    <property type="entry name" value="clpX"/>
    <property type="match status" value="1"/>
</dbReference>
<feature type="domain" description="ClpX-type ZB" evidence="8">
    <location>
        <begin position="1"/>
        <end position="55"/>
    </location>
</feature>
<evidence type="ECO:0000259" key="8">
    <source>
        <dbReference type="PROSITE" id="PS51902"/>
    </source>
</evidence>
<dbReference type="GO" id="GO:0005524">
    <property type="term" value="F:ATP binding"/>
    <property type="evidence" value="ECO:0007669"/>
    <property type="project" value="UniProtKB-UniRule"/>
</dbReference>
<proteinExistence type="inferred from homology"/>
<evidence type="ECO:0000256" key="2">
    <source>
        <dbReference type="ARBA" id="ARBA00022741"/>
    </source>
</evidence>
<dbReference type="InterPro" id="IPR027417">
    <property type="entry name" value="P-loop_NTPase"/>
</dbReference>
<dbReference type="Gene3D" id="6.20.220.10">
    <property type="entry name" value="ClpX chaperone, C4-type zinc finger domain"/>
    <property type="match status" value="1"/>
</dbReference>
<dbReference type="GO" id="GO:0140662">
    <property type="term" value="F:ATP-dependent protein folding chaperone"/>
    <property type="evidence" value="ECO:0007669"/>
    <property type="project" value="InterPro"/>
</dbReference>
<sequence length="416" mass="45671">MSDKKMSLPPELCCSFCGKSQEDVQRLIAGPDVYICDECVTLCNEIIAQESASTEVEEGKLLTPEEIKNLLDDYVIGQQQPKKTLAVAVHNHYKRVFFAGNVSGDVELDKSNILLIGPTGSGKTLLAQTLARVLKVPFAIADATTLTEAGYVGEDVENILVQLLQNADYDIEAASKGIIYVDEIDKIARKSDSPSITRDVSGEGVQQALLKIIEGTEANIPPKGGRKHPQQEFIRLNTSNILFILGGAFIGLEKIIQQRREGSGLGFGAKVAAKKEEDLSTLIKDVHPVDLIRFGLIPEFVGRIPIVTSLEELTEDDLVRILTEPKNALVKQYQKLFELDNVKLCFTTNALRAVARKALERKTGARGLRNVLENIMLDIMYKLPSLSGVKECVVNTAVVDKGVEPLLIFRQEVKTA</sequence>
<dbReference type="CDD" id="cd19497">
    <property type="entry name" value="RecA-like_ClpX"/>
    <property type="match status" value="1"/>
</dbReference>
<dbReference type="SMART" id="SM00382">
    <property type="entry name" value="AAA"/>
    <property type="match status" value="1"/>
</dbReference>
<name>A0A846QF47_9BACT</name>
<dbReference type="InterPro" id="IPR010603">
    <property type="entry name" value="Znf_CppX_C4"/>
</dbReference>
<comment type="subunit">
    <text evidence="6">Component of the ClpX-ClpP complex. Forms a hexameric ring that, in the presence of ATP, binds to fourteen ClpP subunits assembled into a disk-like structure with a central cavity, resembling the structure of eukaryotic proteasomes.</text>
</comment>
<dbReference type="SMART" id="SM01086">
    <property type="entry name" value="ClpB_D2-small"/>
    <property type="match status" value="1"/>
</dbReference>
<dbReference type="GO" id="GO:0051082">
    <property type="term" value="F:unfolded protein binding"/>
    <property type="evidence" value="ECO:0007669"/>
    <property type="project" value="UniProtKB-UniRule"/>
</dbReference>
<dbReference type="InterPro" id="IPR059188">
    <property type="entry name" value="Znf_CLPX-like"/>
</dbReference>
<dbReference type="HAMAP" id="MF_00175">
    <property type="entry name" value="ClpX"/>
    <property type="match status" value="1"/>
</dbReference>
<dbReference type="InterPro" id="IPR019489">
    <property type="entry name" value="Clp_ATPase_C"/>
</dbReference>
<dbReference type="GO" id="GO:0008233">
    <property type="term" value="F:peptidase activity"/>
    <property type="evidence" value="ECO:0007669"/>
    <property type="project" value="UniProtKB-KW"/>
</dbReference>
<dbReference type="PROSITE" id="PS51902">
    <property type="entry name" value="CLPX_ZB"/>
    <property type="match status" value="1"/>
</dbReference>
<keyword evidence="9" id="KW-0378">Hydrolase</keyword>
<dbReference type="RefSeq" id="WP_167940052.1">
    <property type="nucleotide sequence ID" value="NZ_JAATJA010000001.1"/>
</dbReference>
<feature type="binding site" evidence="6 7">
    <location>
        <position position="39"/>
    </location>
    <ligand>
        <name>Zn(2+)</name>
        <dbReference type="ChEBI" id="CHEBI:29105"/>
    </ligand>
</feature>
<dbReference type="PANTHER" id="PTHR48102">
    <property type="entry name" value="ATP-DEPENDENT CLP PROTEASE ATP-BINDING SUBUNIT CLPX-LIKE, MITOCHONDRIAL-RELATED"/>
    <property type="match status" value="1"/>
</dbReference>
<keyword evidence="2 6" id="KW-0547">Nucleotide-binding</keyword>
<feature type="binding site" evidence="6 7">
    <location>
        <position position="36"/>
    </location>
    <ligand>
        <name>Zn(2+)</name>
        <dbReference type="ChEBI" id="CHEBI:29105"/>
    </ligand>
</feature>
<dbReference type="AlphaFoldDB" id="A0A846QF47"/>
<dbReference type="Proteomes" id="UP000580856">
    <property type="component" value="Unassembled WGS sequence"/>
</dbReference>
<evidence type="ECO:0000256" key="1">
    <source>
        <dbReference type="ARBA" id="ARBA00022723"/>
    </source>
</evidence>
<dbReference type="GO" id="GO:0051603">
    <property type="term" value="P:proteolysis involved in protein catabolic process"/>
    <property type="evidence" value="ECO:0007669"/>
    <property type="project" value="TreeGrafter"/>
</dbReference>
<evidence type="ECO:0000256" key="3">
    <source>
        <dbReference type="ARBA" id="ARBA00022833"/>
    </source>
</evidence>
<dbReference type="NCBIfam" id="NF003745">
    <property type="entry name" value="PRK05342.1"/>
    <property type="match status" value="1"/>
</dbReference>
<dbReference type="EMBL" id="JAATJA010000001">
    <property type="protein sequence ID" value="NJB66958.1"/>
    <property type="molecule type" value="Genomic_DNA"/>
</dbReference>
<organism evidence="9 10">
    <name type="scientific">Desulfobaculum xiamenense</name>
    <dbReference type="NCBI Taxonomy" id="995050"/>
    <lineage>
        <taxon>Bacteria</taxon>
        <taxon>Pseudomonadati</taxon>
        <taxon>Thermodesulfobacteriota</taxon>
        <taxon>Desulfovibrionia</taxon>
        <taxon>Desulfovibrionales</taxon>
        <taxon>Desulfovibrionaceae</taxon>
        <taxon>Desulfobaculum</taxon>
    </lineage>
</organism>
<feature type="binding site" evidence="6 7">
    <location>
        <position position="14"/>
    </location>
    <ligand>
        <name>Zn(2+)</name>
        <dbReference type="ChEBI" id="CHEBI:29105"/>
    </ligand>
</feature>
<keyword evidence="9" id="KW-0645">Protease</keyword>
<dbReference type="Pfam" id="PF07724">
    <property type="entry name" value="AAA_2"/>
    <property type="match status" value="1"/>
</dbReference>
<dbReference type="GO" id="GO:0016887">
    <property type="term" value="F:ATP hydrolysis activity"/>
    <property type="evidence" value="ECO:0007669"/>
    <property type="project" value="InterPro"/>
</dbReference>
<keyword evidence="4 6" id="KW-0067">ATP-binding</keyword>
<dbReference type="Gene3D" id="3.40.50.300">
    <property type="entry name" value="P-loop containing nucleotide triphosphate hydrolases"/>
    <property type="match status" value="1"/>
</dbReference>
<feature type="binding site" evidence="6">
    <location>
        <begin position="118"/>
        <end position="125"/>
    </location>
    <ligand>
        <name>ATP</name>
        <dbReference type="ChEBI" id="CHEBI:30616"/>
    </ligand>
</feature>
<dbReference type="InterPro" id="IPR046425">
    <property type="entry name" value="ClpX_bact"/>
</dbReference>
<dbReference type="Gene3D" id="1.10.8.60">
    <property type="match status" value="1"/>
</dbReference>
<dbReference type="GO" id="GO:0009376">
    <property type="term" value="C:HslUV protease complex"/>
    <property type="evidence" value="ECO:0007669"/>
    <property type="project" value="TreeGrafter"/>
</dbReference>
<dbReference type="SMART" id="SM00994">
    <property type="entry name" value="zf-C4_ClpX"/>
    <property type="match status" value="1"/>
</dbReference>
<keyword evidence="3 6" id="KW-0862">Zinc</keyword>
<dbReference type="GO" id="GO:0008270">
    <property type="term" value="F:zinc ion binding"/>
    <property type="evidence" value="ECO:0007669"/>
    <property type="project" value="UniProtKB-UniRule"/>
</dbReference>
<gene>
    <name evidence="6" type="primary">clpX</name>
    <name evidence="9" type="ORF">GGQ74_000598</name>
</gene>
<dbReference type="InterPro" id="IPR003959">
    <property type="entry name" value="ATPase_AAA_core"/>
</dbReference>
<keyword evidence="5 6" id="KW-0143">Chaperone</keyword>
<protein>
    <recommendedName>
        <fullName evidence="6">ATP-dependent Clp protease ATP-binding subunit ClpX</fullName>
    </recommendedName>
</protein>
<accession>A0A846QF47</accession>
<evidence type="ECO:0000256" key="7">
    <source>
        <dbReference type="PROSITE-ProRule" id="PRU01250"/>
    </source>
</evidence>
<dbReference type="SUPFAM" id="SSF57716">
    <property type="entry name" value="Glucocorticoid receptor-like (DNA-binding domain)"/>
    <property type="match status" value="1"/>
</dbReference>
<evidence type="ECO:0000313" key="10">
    <source>
        <dbReference type="Proteomes" id="UP000580856"/>
    </source>
</evidence>
<keyword evidence="1 6" id="KW-0479">Metal-binding</keyword>
<dbReference type="GO" id="GO:0051301">
    <property type="term" value="P:cell division"/>
    <property type="evidence" value="ECO:0007669"/>
    <property type="project" value="TreeGrafter"/>
</dbReference>
<dbReference type="PANTHER" id="PTHR48102:SF7">
    <property type="entry name" value="ATP-DEPENDENT CLP PROTEASE ATP-BINDING SUBUNIT CLPX-LIKE, MITOCHONDRIAL"/>
    <property type="match status" value="1"/>
</dbReference>
<dbReference type="InterPro" id="IPR050052">
    <property type="entry name" value="ATP-dep_Clp_protease_ClpX"/>
</dbReference>
<comment type="similarity">
    <text evidence="6 7">Belongs to the ClpX chaperone family.</text>
</comment>
<evidence type="ECO:0000256" key="6">
    <source>
        <dbReference type="HAMAP-Rule" id="MF_00175"/>
    </source>
</evidence>
<dbReference type="Pfam" id="PF06689">
    <property type="entry name" value="zf-C4_ClpX"/>
    <property type="match status" value="1"/>
</dbReference>
<dbReference type="InterPro" id="IPR004487">
    <property type="entry name" value="Clp_protease_ATP-bd_su_ClpX"/>
</dbReference>
<evidence type="ECO:0000313" key="9">
    <source>
        <dbReference type="EMBL" id="NJB66958.1"/>
    </source>
</evidence>
<reference evidence="9 10" key="1">
    <citation type="submission" date="2020-03" db="EMBL/GenBank/DDBJ databases">
        <title>Genomic Encyclopedia of Type Strains, Phase IV (KMG-IV): sequencing the most valuable type-strain genomes for metagenomic binning, comparative biology and taxonomic classification.</title>
        <authorList>
            <person name="Goeker M."/>
        </authorList>
    </citation>
    <scope>NUCLEOTIDE SEQUENCE [LARGE SCALE GENOMIC DNA]</scope>
    <source>
        <strain evidence="9 10">DSM 24233</strain>
    </source>
</reference>
<evidence type="ECO:0000256" key="4">
    <source>
        <dbReference type="ARBA" id="ARBA00022840"/>
    </source>
</evidence>
<dbReference type="InterPro" id="IPR003593">
    <property type="entry name" value="AAA+_ATPase"/>
</dbReference>